<feature type="compositionally biased region" description="Polar residues" evidence="1">
    <location>
        <begin position="1800"/>
        <end position="1810"/>
    </location>
</feature>
<dbReference type="OrthoDB" id="431454at2759"/>
<dbReference type="EMBL" id="GG662474">
    <property type="protein sequence ID" value="EAS03572.2"/>
    <property type="molecule type" value="Genomic_DNA"/>
</dbReference>
<feature type="region of interest" description="Disordered" evidence="1">
    <location>
        <begin position="1800"/>
        <end position="1831"/>
    </location>
</feature>
<keyword evidence="2" id="KW-1133">Transmembrane helix</keyword>
<keyword evidence="2" id="KW-0472">Membrane</keyword>
<evidence type="ECO:0000256" key="1">
    <source>
        <dbReference type="SAM" id="MobiDB-lite"/>
    </source>
</evidence>
<proteinExistence type="predicted"/>
<keyword evidence="4" id="KW-1185">Reference proteome</keyword>
<dbReference type="InParanoid" id="Q245R1"/>
<dbReference type="RefSeq" id="XP_001023817.2">
    <property type="nucleotide sequence ID" value="XM_001023817.2"/>
</dbReference>
<feature type="transmembrane region" description="Helical" evidence="2">
    <location>
        <begin position="1609"/>
        <end position="1634"/>
    </location>
</feature>
<evidence type="ECO:0000256" key="2">
    <source>
        <dbReference type="SAM" id="Phobius"/>
    </source>
</evidence>
<feature type="compositionally biased region" description="Polar residues" evidence="1">
    <location>
        <begin position="1817"/>
        <end position="1828"/>
    </location>
</feature>
<dbReference type="InterPro" id="IPR019734">
    <property type="entry name" value="TPR_rpt"/>
</dbReference>
<sequence length="2698" mass="320385">MNQQYVAPLANILKLEEGIEDDHIKQLYLNNPLTISYWFQSKKLDIDNQLTFNQSELIYLTQLSVSQPFFALEYTDEDFELSPQFIIMSPYLIKQIPQSLNDLNCQIDIQQKFDLNCFEWFQQAKIQENYFYYSKVDNDRLSQTQQTVKSFFSCKKIFSKQLNSTNNKEQNVIMCYQVYLNLNDNMFQIIQGDMNIYNILYFHINKEEIINNYSQYICQNQQTEECLQQQSFQQQLSIFDQSFKNFQEVAIQNIFDNQSYKNEQSYQDESIQIQTQPEDVKELIIIEDKIFGDLKAEDIFGSRDTLTLYESLKNLIKMLKYRQQNIFLENSCKTLLSMNIQTQFFKRFTNYQELGILYNNIANIHFFEQRYLEALENYQNSIICAKIQLQYYQETTSKKNLHSYYQTSIVCSIKPKRKSVASLFENKNLTLVENLFNRKYNYYKCLLAYYEKQGFSNVLWEELEQLLNELDNLGSFLEFSHGRNIFLELEICFIKYSTNNIQQAKIQLEKVKKVLELKEELDLIQIRSKDQNNFDHERVYATKIIQRYQKVKRKNIGNQIDFPSEQQNSDLQSQIKRKKKQSYSKLVKNYKEERENYNQIQFLKYFASQKKVSLQNISNLSQNTIKQNKQSNFQKMSDSKTKQQMDQKIQTVKTIQNNSKQENQKQFSFNLLVYQERQKAQSQFIINNINKDQKIEEDTNLHKKQLKPLNYSCFNKQVENKERFSFQARIKEDSKEIESCPKYSLTSIQNIEPKNQEKQMISQHIKKLIKFQKIYKKVSFFKDIDQRLIQNYDYPFEIMKSYYTIIESQILMKEGFNYQAAKMISKSLKNSTCYQTHPKQKLLRFLNSIFKQNMNFEFEPLKKQINGFNEITIFKISLFVFCQQDINKYISYQICQEIIDQVMTNQEDSLGVLAYLQDISDISQLDEIMQILPPIKKSEINNNREFVEDNLVLLLDFLQEKEIKQREQTKYSYLEIFNPPILKKNISNYSKYSGSPKSIYSNSPLAISRKQFQSFDSSYEQNEKRQSYGNFCQLNNTPQDCTDDACQISNLQENIYSEKSKSNTLENYHNQSIFLQSSLASSSKNTQNNNSYLESRFSVSSKGMSQQYNNSKFMAQDSILNESDTQLTDGIQSYQNQSEKQITAQIQEKKSSNQNLINNIVKIQADKQKILTKQIIRSYQLYNFRTYSEQLSPPIVMILLQYNILKDKVTELSQSVFQTQIEFSKSLNKASFLNLNNQLQEISIQAYVLRKQLFKLSDDKYNYNLKYVPLMLNQELIYQNKEDPIKTQIALQNEYYASNWYSDQTLIYNELDGLSQIELVRNDRLNYILRAYVHQYLNQQNSTLNLGYQIFAFNSNGVFFSNYMNTTFSNQVDDPKCPKTKYPFNTRCRFWYLASKESPGLVVYPPLPILSFYGQQQLVNLICQRTLDKSKQLYAVFCDYMFVDDLKKFFRGYQNIKTHQIIFDPQSFVAIYDSRQDLDISKTTKLQDLLQKSIGHSKQLKEFYKMIQQKYSNRQIKTEKRLDFTDTITSNQFQQEYNIKDDHDNNYLVIFNLLFTVEKLDSDVDNDNQSYNSTFPNKFNYITIYILMDILSEKELMSFSQQILDKLKIVFILTIVIFGLLLIVVVCIILQYSIIFSHMIEYPIDRLIKIFNNIQLNLDDINEFIIAQNTQFLDQQSEFYSIFYSEDTRLLYESFTSLVKMLRYSALNLLKEDPSENLLNLNLQINFFDKFQNKRSLGICHNNLANIHFLQGRYLEALDHYERSIIYAYEELNIYQEDNGNQSKSQQQRLSKFLNLQRQTTQTKTSLNQNQKKKADTSYNLSQTQQDQGLKRKDMNEMLQSRIEKQELIENLFNRKFNMFKCLNTYYQQEISIQKQQNPSNQNIQFCQDLFYIEELISLANDLLKISSKLQDENLSREIILRIYILEYQLILNELKQAEIQYDIIKNLFDRKYLDEQDNIFALEQSVRGQSFIQVRNKNQSAISQYSDKCQQNRASPPLLKKETKQIPFIIRQNNIIKETTSILFNKSIDKKLQNNQIDQKIQTSKNSAIIKLKNINLPNQIDEKETVQNSSMNLEKKFNNIKTEEDDENQEINYIKIDKESKTQLDEIGLEIKTRNSIQSNQNLLAQFFVRGQKNIATLNSPQNTNEKSPKNLNIYELNTYRKASEDLLLEQQANNKNEQSQFNTQRLTQVLFQNVGESVDKNESYSNYNTYKDDCLNLQKQDQQTGNIYKNFQLTNKRISYAIDSSPNTKPIKRLTTQQVSNFQKIVNKRFSQQIELKNLAYDFNCDILQSFMAIAKAKFLLAQGKTYEAINVLTQSLEDQKYYSYKGKFQVLQLVQSIFAENNLHSKQLYSIIDKFQQKRLFKIAVVVCCSKQKNREISHWIINEIIQNILLFQEDGLGVIKYRFGESHFQQLFKLFCKSQISQNYQLIQNQLQEIINYKQEDQNKEDILIKTCNCFSSTFSLNKIDDEEDENLKCQNNNQYNHNSLQLYLGNKLQDNIFDANFQPSDIQQKLSKNILNSTCRTCNISITERLYQNNQELMKQFYFNKLFHLCIRNAVNNIFFNKSAEQIEYSKLNQIKQNNLNKKKTKKKNKQDLLCDFSICKYIVLIIDKPYIDFDDQFQHLNSFLQEMRIKLLILQLNDIECQQEKTSLEYLKHDQRLLIKQFFSADKLLRYLYEQRINNKQLQVDYNIEFY</sequence>
<evidence type="ECO:0000313" key="3">
    <source>
        <dbReference type="EMBL" id="EAS03572.2"/>
    </source>
</evidence>
<dbReference type="HOGENOM" id="CLU_228198_0_0_1"/>
<protein>
    <submittedName>
        <fullName evidence="3">Tetratricopeptide repeat protein</fullName>
    </submittedName>
</protein>
<dbReference type="KEGG" id="tet:TTHERM_00245890"/>
<organism evidence="3 4">
    <name type="scientific">Tetrahymena thermophila (strain SB210)</name>
    <dbReference type="NCBI Taxonomy" id="312017"/>
    <lineage>
        <taxon>Eukaryota</taxon>
        <taxon>Sar</taxon>
        <taxon>Alveolata</taxon>
        <taxon>Ciliophora</taxon>
        <taxon>Intramacronucleata</taxon>
        <taxon>Oligohymenophorea</taxon>
        <taxon>Hymenostomatida</taxon>
        <taxon>Tetrahymenina</taxon>
        <taxon>Tetrahymenidae</taxon>
        <taxon>Tetrahymena</taxon>
    </lineage>
</organism>
<keyword evidence="2" id="KW-0812">Transmembrane</keyword>
<dbReference type="Proteomes" id="UP000009168">
    <property type="component" value="Unassembled WGS sequence"/>
</dbReference>
<accession>Q245R1</accession>
<evidence type="ECO:0000313" key="4">
    <source>
        <dbReference type="Proteomes" id="UP000009168"/>
    </source>
</evidence>
<dbReference type="GeneID" id="7837715"/>
<gene>
    <name evidence="3" type="ORF">TTHERM_00245890</name>
</gene>
<dbReference type="SMART" id="SM00028">
    <property type="entry name" value="TPR"/>
    <property type="match status" value="2"/>
</dbReference>
<name>Q245R1_TETTS</name>
<reference evidence="4" key="1">
    <citation type="journal article" date="2006" name="PLoS Biol.">
        <title>Macronuclear genome sequence of the ciliate Tetrahymena thermophila, a model eukaryote.</title>
        <authorList>
            <person name="Eisen J.A."/>
            <person name="Coyne R.S."/>
            <person name="Wu M."/>
            <person name="Wu D."/>
            <person name="Thiagarajan M."/>
            <person name="Wortman J.R."/>
            <person name="Badger J.H."/>
            <person name="Ren Q."/>
            <person name="Amedeo P."/>
            <person name="Jones K.M."/>
            <person name="Tallon L.J."/>
            <person name="Delcher A.L."/>
            <person name="Salzberg S.L."/>
            <person name="Silva J.C."/>
            <person name="Haas B.J."/>
            <person name="Majoros W.H."/>
            <person name="Farzad M."/>
            <person name="Carlton J.M."/>
            <person name="Smith R.K. Jr."/>
            <person name="Garg J."/>
            <person name="Pearlman R.E."/>
            <person name="Karrer K.M."/>
            <person name="Sun L."/>
            <person name="Manning G."/>
            <person name="Elde N.C."/>
            <person name="Turkewitz A.P."/>
            <person name="Asai D.J."/>
            <person name="Wilkes D.E."/>
            <person name="Wang Y."/>
            <person name="Cai H."/>
            <person name="Collins K."/>
            <person name="Stewart B.A."/>
            <person name="Lee S.R."/>
            <person name="Wilamowska K."/>
            <person name="Weinberg Z."/>
            <person name="Ruzzo W.L."/>
            <person name="Wloga D."/>
            <person name="Gaertig J."/>
            <person name="Frankel J."/>
            <person name="Tsao C.-C."/>
            <person name="Gorovsky M.A."/>
            <person name="Keeling P.J."/>
            <person name="Waller R.F."/>
            <person name="Patron N.J."/>
            <person name="Cherry J.M."/>
            <person name="Stover N.A."/>
            <person name="Krieger C.J."/>
            <person name="del Toro C."/>
            <person name="Ryder H.F."/>
            <person name="Williamson S.C."/>
            <person name="Barbeau R.A."/>
            <person name="Hamilton E.P."/>
            <person name="Orias E."/>
        </authorList>
    </citation>
    <scope>NUCLEOTIDE SEQUENCE [LARGE SCALE GENOMIC DNA]</scope>
    <source>
        <strain evidence="4">SB210</strain>
    </source>
</reference>